<dbReference type="OrthoDB" id="9794628at2"/>
<dbReference type="Proteomes" id="UP000239203">
    <property type="component" value="Unassembled WGS sequence"/>
</dbReference>
<dbReference type="EMBL" id="PTIX01000014">
    <property type="protein sequence ID" value="PPK65441.1"/>
    <property type="molecule type" value="Genomic_DNA"/>
</dbReference>
<proteinExistence type="inferred from homology"/>
<dbReference type="RefSeq" id="WP_104481201.1">
    <property type="nucleotide sequence ID" value="NZ_CP154825.1"/>
</dbReference>
<gene>
    <name evidence="4" type="ORF">CLV40_11493</name>
</gene>
<comment type="caution">
    <text evidence="4">The sequence shown here is derived from an EMBL/GenBank/DDBJ whole genome shotgun (WGS) entry which is preliminary data.</text>
</comment>
<feature type="domain" description="STAS" evidence="3">
    <location>
        <begin position="3"/>
        <end position="106"/>
    </location>
</feature>
<dbReference type="InterPro" id="IPR003658">
    <property type="entry name" value="Anti-sigma_ant"/>
</dbReference>
<dbReference type="Gene3D" id="3.30.750.24">
    <property type="entry name" value="STAS domain"/>
    <property type="match status" value="1"/>
</dbReference>
<evidence type="ECO:0000313" key="5">
    <source>
        <dbReference type="Proteomes" id="UP000239203"/>
    </source>
</evidence>
<comment type="similarity">
    <text evidence="1 2">Belongs to the anti-sigma-factor antagonist family.</text>
</comment>
<dbReference type="Pfam" id="PF01740">
    <property type="entry name" value="STAS"/>
    <property type="match status" value="1"/>
</dbReference>
<dbReference type="NCBIfam" id="TIGR00377">
    <property type="entry name" value="ant_ant_sig"/>
    <property type="match status" value="1"/>
</dbReference>
<dbReference type="PANTHER" id="PTHR33495:SF14">
    <property type="entry name" value="ANTI-SIGMA FACTOR ANTAGONIST"/>
    <property type="match status" value="1"/>
</dbReference>
<dbReference type="PROSITE" id="PS50801">
    <property type="entry name" value="STAS"/>
    <property type="match status" value="1"/>
</dbReference>
<dbReference type="SUPFAM" id="SSF52091">
    <property type="entry name" value="SpoIIaa-like"/>
    <property type="match status" value="1"/>
</dbReference>
<evidence type="ECO:0000259" key="3">
    <source>
        <dbReference type="PROSITE" id="PS50801"/>
    </source>
</evidence>
<sequence length="106" mass="11397">MAFDVTTHAEDGVLTVRLTGELDSRAAHRFNEVIGAVPGGTVNRLVLHLAELVYLSSAGLRCLVFAQQKLGRGTEIVLVGTRPEVAETITMTGFDRSVTMQDPVDS</sequence>
<dbReference type="CDD" id="cd07043">
    <property type="entry name" value="STAS_anti-anti-sigma_factors"/>
    <property type="match status" value="1"/>
</dbReference>
<keyword evidence="5" id="KW-1185">Reference proteome</keyword>
<dbReference type="InterPro" id="IPR002645">
    <property type="entry name" value="STAS_dom"/>
</dbReference>
<reference evidence="4 5" key="1">
    <citation type="submission" date="2018-02" db="EMBL/GenBank/DDBJ databases">
        <title>Genomic Encyclopedia of Archaeal and Bacterial Type Strains, Phase II (KMG-II): from individual species to whole genera.</title>
        <authorList>
            <person name="Goeker M."/>
        </authorList>
    </citation>
    <scope>NUCLEOTIDE SEQUENCE [LARGE SCALE GENOMIC DNA]</scope>
    <source>
        <strain evidence="4 5">YU 961-1</strain>
    </source>
</reference>
<evidence type="ECO:0000313" key="4">
    <source>
        <dbReference type="EMBL" id="PPK65441.1"/>
    </source>
</evidence>
<dbReference type="InterPro" id="IPR036513">
    <property type="entry name" value="STAS_dom_sf"/>
</dbReference>
<dbReference type="PANTHER" id="PTHR33495">
    <property type="entry name" value="ANTI-SIGMA FACTOR ANTAGONIST TM_1081-RELATED-RELATED"/>
    <property type="match status" value="1"/>
</dbReference>
<dbReference type="GO" id="GO:0043856">
    <property type="term" value="F:anti-sigma factor antagonist activity"/>
    <property type="evidence" value="ECO:0007669"/>
    <property type="project" value="InterPro"/>
</dbReference>
<name>A0A2S6GJV9_9PSEU</name>
<organism evidence="4 5">
    <name type="scientific">Actinokineospora auranticolor</name>
    <dbReference type="NCBI Taxonomy" id="155976"/>
    <lineage>
        <taxon>Bacteria</taxon>
        <taxon>Bacillati</taxon>
        <taxon>Actinomycetota</taxon>
        <taxon>Actinomycetes</taxon>
        <taxon>Pseudonocardiales</taxon>
        <taxon>Pseudonocardiaceae</taxon>
        <taxon>Actinokineospora</taxon>
    </lineage>
</organism>
<evidence type="ECO:0000256" key="2">
    <source>
        <dbReference type="RuleBase" id="RU003749"/>
    </source>
</evidence>
<dbReference type="AlphaFoldDB" id="A0A2S6GJV9"/>
<accession>A0A2S6GJV9</accession>
<evidence type="ECO:0000256" key="1">
    <source>
        <dbReference type="ARBA" id="ARBA00009013"/>
    </source>
</evidence>
<protein>
    <recommendedName>
        <fullName evidence="2">Anti-sigma factor antagonist</fullName>
    </recommendedName>
</protein>